<reference evidence="1" key="2">
    <citation type="submission" date="2015-03" db="EMBL/GenBank/DDBJ databases">
        <authorList>
            <person name="Welte C."/>
            <person name="de Graaf R."/>
            <person name="van den Bosch T.J.M."/>
            <person name="Op den Camp H."/>
            <person name="van Dam N."/>
            <person name="Jetten M."/>
        </authorList>
    </citation>
    <scope>NUCLEOTIDE SEQUENCE</scope>
    <source>
        <plasmid evidence="1">Drgb1</plasmid>
    </source>
</reference>
<proteinExistence type="predicted"/>
<name>A0A0K0MPB6_PECCA</name>
<protein>
    <recommendedName>
        <fullName evidence="2">Lipoprotein</fullName>
    </recommendedName>
</protein>
<organism evidence="1">
    <name type="scientific">Pectobacterium carotovorum</name>
    <name type="common">Erwinia carotovora</name>
    <dbReference type="NCBI Taxonomy" id="554"/>
    <lineage>
        <taxon>Bacteria</taxon>
        <taxon>Pseudomonadati</taxon>
        <taxon>Pseudomonadota</taxon>
        <taxon>Gammaproteobacteria</taxon>
        <taxon>Enterobacterales</taxon>
        <taxon>Pectobacteriaceae</taxon>
        <taxon>Pectobacterium</taxon>
    </lineage>
</organism>
<dbReference type="AlphaFoldDB" id="A0A0K0MPB6"/>
<keyword evidence="1" id="KW-0614">Plasmid</keyword>
<reference evidence="1" key="1">
    <citation type="journal article" date="2015" name="Environ. Microbiol.">
        <title>Plasmids from the gut microbiome of cabbage root fly larvae encode SaxA that catalyses the conversion of the plant toxin 2-phenylethyl isothiocyanate.</title>
        <authorList>
            <person name="Welte C.U."/>
            <person name="de Graaf R.M."/>
            <person name="van den Bosch T.J."/>
            <person name="Op den Camp H.J."/>
            <person name="van Dam N.M."/>
            <person name="Jetten M.S."/>
        </authorList>
    </citation>
    <scope>NUCLEOTIDE SEQUENCE</scope>
    <source>
        <plasmid evidence="1">Drgb1</plasmid>
    </source>
</reference>
<dbReference type="PROSITE" id="PS51257">
    <property type="entry name" value="PROKAR_LIPOPROTEIN"/>
    <property type="match status" value="1"/>
</dbReference>
<gene>
    <name evidence="1" type="ORF">pA_00013</name>
</gene>
<dbReference type="EMBL" id="KP942676">
    <property type="protein sequence ID" value="AKG47453.1"/>
    <property type="molecule type" value="Genomic_DNA"/>
</dbReference>
<sequence length="156" mass="16922">MMKYTGFILAISLLGLSGCSSKRLDATASIEVPVERMFWESAREQDRGNSKLIIKRDSGVVYSACVSNIYFQGAKIAELMPGEKVTIGLNAGEYVVGEFLSGAMCSSLLKTLIVNIKPNSNNVLRVKTTYMGANGGDSLVRDNDVSVELQDLIFAK</sequence>
<evidence type="ECO:0008006" key="2">
    <source>
        <dbReference type="Google" id="ProtNLM"/>
    </source>
</evidence>
<geneLocation type="plasmid" evidence="1">
    <name>Drgb1</name>
</geneLocation>
<dbReference type="RefSeq" id="WP_181374629.1">
    <property type="nucleotide sequence ID" value="NZ_KP942676.1"/>
</dbReference>
<accession>A0A0K0MPB6</accession>
<evidence type="ECO:0000313" key="1">
    <source>
        <dbReference type="EMBL" id="AKG47453.1"/>
    </source>
</evidence>